<protein>
    <submittedName>
        <fullName evidence="1">CAAX protease</fullName>
    </submittedName>
</protein>
<proteinExistence type="predicted"/>
<comment type="caution">
    <text evidence="1">The sequence shown here is derived from an EMBL/GenBank/DDBJ whole genome shotgun (WGS) entry which is preliminary data.</text>
</comment>
<dbReference type="EMBL" id="MIGX01000110">
    <property type="protein sequence ID" value="PPT84526.1"/>
    <property type="molecule type" value="Genomic_DNA"/>
</dbReference>
<evidence type="ECO:0000313" key="2">
    <source>
        <dbReference type="Proteomes" id="UP000239898"/>
    </source>
</evidence>
<dbReference type="GO" id="GO:0006508">
    <property type="term" value="P:proteolysis"/>
    <property type="evidence" value="ECO:0007669"/>
    <property type="project" value="UniProtKB-KW"/>
</dbReference>
<dbReference type="RefSeq" id="WP_128421405.1">
    <property type="nucleotide sequence ID" value="NZ_MIGX01000110.1"/>
</dbReference>
<dbReference type="OrthoDB" id="9813050at2"/>
<name>A0A2S6ZBN1_9XANT</name>
<reference evidence="1 2" key="1">
    <citation type="submission" date="2016-08" db="EMBL/GenBank/DDBJ databases">
        <title>Evolution of the type three secretion system and type three effector repertoires in Xanthomonas.</title>
        <authorList>
            <person name="Merda D."/>
            <person name="Briand M."/>
            <person name="Bosis E."/>
            <person name="Rousseau C."/>
            <person name="Portier P."/>
            <person name="Jacques M.-A."/>
            <person name="Fischer-Le Saux M."/>
        </authorList>
    </citation>
    <scope>NUCLEOTIDE SEQUENCE [LARGE SCALE GENOMIC DNA]</scope>
    <source>
        <strain evidence="1 2">CFBP 4691</strain>
    </source>
</reference>
<keyword evidence="1" id="KW-0645">Protease</keyword>
<sequence>MPQTLHYRPVLIDSLISNERINSYQSVFHPANDVELMGVYLWNAHVCGALYPLIGMAEITLRNAIDQALTADLGTFWWSGARLRHRSHTAGVVPPHAVQAVHDNFIKATRKYIAEVRSRHRVRGHITPSHAGVLAKTEFSTWEFLLDAEFMGRGLIWPKHLSAVFRGPWPAHQASVVLAHARDLVATLRDFRNRLFHYEPAWKRYGVQTEADALQHLQEKVSKVETLLALIHPENLRLLQVNGLLRDAYRACTADEIRRFQHLAQTHRVGSLDVLAGLVARGTAENRALTAELHQEPPQRFLILPP</sequence>
<accession>A0A2S6ZBN1</accession>
<keyword evidence="1" id="KW-0378">Hydrolase</keyword>
<dbReference type="AlphaFoldDB" id="A0A2S6ZBN1"/>
<evidence type="ECO:0000313" key="1">
    <source>
        <dbReference type="EMBL" id="PPT84526.1"/>
    </source>
</evidence>
<organism evidence="1 2">
    <name type="scientific">Xanthomonas theicola</name>
    <dbReference type="NCBI Taxonomy" id="56464"/>
    <lineage>
        <taxon>Bacteria</taxon>
        <taxon>Pseudomonadati</taxon>
        <taxon>Pseudomonadota</taxon>
        <taxon>Gammaproteobacteria</taxon>
        <taxon>Lysobacterales</taxon>
        <taxon>Lysobacteraceae</taxon>
        <taxon>Xanthomonas</taxon>
    </lineage>
</organism>
<dbReference type="Proteomes" id="UP000239898">
    <property type="component" value="Unassembled WGS sequence"/>
</dbReference>
<gene>
    <name evidence="1" type="ORF">XthCFBP4691_16495</name>
</gene>
<keyword evidence="2" id="KW-1185">Reference proteome</keyword>
<dbReference type="GO" id="GO:0008233">
    <property type="term" value="F:peptidase activity"/>
    <property type="evidence" value="ECO:0007669"/>
    <property type="project" value="UniProtKB-KW"/>
</dbReference>